<comment type="caution">
    <text evidence="2">The sequence shown here is derived from an EMBL/GenBank/DDBJ whole genome shotgun (WGS) entry which is preliminary data.</text>
</comment>
<dbReference type="InterPro" id="IPR036047">
    <property type="entry name" value="F-box-like_dom_sf"/>
</dbReference>
<dbReference type="Proteomes" id="UP001318860">
    <property type="component" value="Unassembled WGS sequence"/>
</dbReference>
<keyword evidence="3" id="KW-1185">Reference proteome</keyword>
<dbReference type="InterPro" id="IPR001810">
    <property type="entry name" value="F-box_dom"/>
</dbReference>
<dbReference type="NCBIfam" id="TIGR01640">
    <property type="entry name" value="F_box_assoc_1"/>
    <property type="match status" value="1"/>
</dbReference>
<gene>
    <name evidence="2" type="ORF">DH2020_042255</name>
</gene>
<dbReference type="EMBL" id="JABTTQ020002428">
    <property type="protein sequence ID" value="KAK6124007.1"/>
    <property type="molecule type" value="Genomic_DNA"/>
</dbReference>
<protein>
    <recommendedName>
        <fullName evidence="1">F-box domain-containing protein</fullName>
    </recommendedName>
</protein>
<dbReference type="InterPro" id="IPR013187">
    <property type="entry name" value="F-box-assoc_dom_typ3"/>
</dbReference>
<dbReference type="InterPro" id="IPR017451">
    <property type="entry name" value="F-box-assoc_interact_dom"/>
</dbReference>
<evidence type="ECO:0000259" key="1">
    <source>
        <dbReference type="PROSITE" id="PS50181"/>
    </source>
</evidence>
<dbReference type="PANTHER" id="PTHR31672">
    <property type="entry name" value="BNACNNG10540D PROTEIN"/>
    <property type="match status" value="1"/>
</dbReference>
<dbReference type="Pfam" id="PF08268">
    <property type="entry name" value="FBA_3"/>
    <property type="match status" value="1"/>
</dbReference>
<reference evidence="2 3" key="1">
    <citation type="journal article" date="2021" name="Comput. Struct. Biotechnol. J.">
        <title>De novo genome assembly of the potent medicinal plant Rehmannia glutinosa using nanopore technology.</title>
        <authorList>
            <person name="Ma L."/>
            <person name="Dong C."/>
            <person name="Song C."/>
            <person name="Wang X."/>
            <person name="Zheng X."/>
            <person name="Niu Y."/>
            <person name="Chen S."/>
            <person name="Feng W."/>
        </authorList>
    </citation>
    <scope>NUCLEOTIDE SEQUENCE [LARGE SCALE GENOMIC DNA]</scope>
    <source>
        <strain evidence="2">DH-2019</strain>
    </source>
</reference>
<dbReference type="InterPro" id="IPR050796">
    <property type="entry name" value="SCF_F-box_component"/>
</dbReference>
<dbReference type="PANTHER" id="PTHR31672:SF13">
    <property type="entry name" value="F-BOX PROTEIN CPR30-LIKE"/>
    <property type="match status" value="1"/>
</dbReference>
<proteinExistence type="predicted"/>
<evidence type="ECO:0000313" key="2">
    <source>
        <dbReference type="EMBL" id="KAK6124007.1"/>
    </source>
</evidence>
<dbReference type="SMART" id="SM00256">
    <property type="entry name" value="FBOX"/>
    <property type="match status" value="1"/>
</dbReference>
<evidence type="ECO:0000313" key="3">
    <source>
        <dbReference type="Proteomes" id="UP001318860"/>
    </source>
</evidence>
<sequence>MTSFMAQASRNWRVWTMNSQNKKNDNESTQPIFLLSQEKKNDEETTTLAQNRTNDNVPTPIFPPEVVIEILTWLPPKCLIQLQLVCKEWRAFIQDHYFTEKHMGRHDFVHHWHNVARLGNYPQNNRDEDSFAFIQGCDGLVILRNNTKRKFCVWNPATHRVLELPNPNDGYYGFAFSFVPSTKSYRIVCIFKDKESGGLGWEVLTPGQSMAWRRLTFPDIANSIQNREKERVSIVSSGGAVHCVLVTKFSEEIETEIVSLDLETENFSVNHLPKLGWSKYCDLDWDGKLGFARIVGQNMELMELEDYKNQKWCEKKKIIHLPFLKKGNIDGEANLTPLFAREGYIWFWLKDTKVFRYENKSGDMFDVKQSQDFVPSSKIYPYKPSMITFKGMVPDTEVEKLRPVSLDRWR</sequence>
<feature type="domain" description="F-box" evidence="1">
    <location>
        <begin position="56"/>
        <end position="102"/>
    </location>
</feature>
<dbReference type="CDD" id="cd22157">
    <property type="entry name" value="F-box_AtFBW1-like"/>
    <property type="match status" value="1"/>
</dbReference>
<organism evidence="2 3">
    <name type="scientific">Rehmannia glutinosa</name>
    <name type="common">Chinese foxglove</name>
    <dbReference type="NCBI Taxonomy" id="99300"/>
    <lineage>
        <taxon>Eukaryota</taxon>
        <taxon>Viridiplantae</taxon>
        <taxon>Streptophyta</taxon>
        <taxon>Embryophyta</taxon>
        <taxon>Tracheophyta</taxon>
        <taxon>Spermatophyta</taxon>
        <taxon>Magnoliopsida</taxon>
        <taxon>eudicotyledons</taxon>
        <taxon>Gunneridae</taxon>
        <taxon>Pentapetalae</taxon>
        <taxon>asterids</taxon>
        <taxon>lamiids</taxon>
        <taxon>Lamiales</taxon>
        <taxon>Orobanchaceae</taxon>
        <taxon>Rehmannieae</taxon>
        <taxon>Rehmannia</taxon>
    </lineage>
</organism>
<dbReference type="PROSITE" id="PS50181">
    <property type="entry name" value="FBOX"/>
    <property type="match status" value="1"/>
</dbReference>
<dbReference type="Pfam" id="PF00646">
    <property type="entry name" value="F-box"/>
    <property type="match status" value="1"/>
</dbReference>
<dbReference type="Gene3D" id="1.20.1280.50">
    <property type="match status" value="1"/>
</dbReference>
<dbReference type="SUPFAM" id="SSF81383">
    <property type="entry name" value="F-box domain"/>
    <property type="match status" value="1"/>
</dbReference>
<name>A0ABR0UN29_REHGL</name>
<accession>A0ABR0UN29</accession>